<reference evidence="1" key="2">
    <citation type="submission" date="2015-03" db="EMBL/GenBank/DDBJ databases">
        <authorList>
            <person name="Chow C.-E.T."/>
            <person name="Winget D.M."/>
            <person name="White R.A.III."/>
            <person name="Hallam S.J."/>
            <person name="Suttle C.A."/>
        </authorList>
    </citation>
    <scope>NUCLEOTIDE SEQUENCE</scope>
    <source>
        <strain evidence="1">Oxic1_4</strain>
    </source>
</reference>
<proteinExistence type="predicted"/>
<dbReference type="EMBL" id="KR029599">
    <property type="protein sequence ID" value="AKH47864.1"/>
    <property type="molecule type" value="Genomic_DNA"/>
</dbReference>
<organism evidence="1">
    <name type="scientific">uncultured marine virus</name>
    <dbReference type="NCBI Taxonomy" id="186617"/>
    <lineage>
        <taxon>Viruses</taxon>
        <taxon>environmental samples</taxon>
    </lineage>
</organism>
<sequence>MAERVAIREHHRYLITVVFVCVEDLTDTISHHDKGILEVTEVRVDCEDVIVPSDLLLGCKGSTVKKHVAVYVYFFHKSF</sequence>
<name>A0A0F7L5Q8_9VIRU</name>
<protein>
    <submittedName>
        <fullName evidence="1">Uncharacterized protein</fullName>
    </submittedName>
</protein>
<evidence type="ECO:0000313" key="1">
    <source>
        <dbReference type="EMBL" id="AKH47864.1"/>
    </source>
</evidence>
<reference evidence="1" key="1">
    <citation type="journal article" date="2015" name="Front. Microbiol.">
        <title>Combining genomic sequencing methods to explore viral diversity and reveal potential virus-host interactions.</title>
        <authorList>
            <person name="Chow C.E."/>
            <person name="Winget D.M."/>
            <person name="White R.A.III."/>
            <person name="Hallam S.J."/>
            <person name="Suttle C.A."/>
        </authorList>
    </citation>
    <scope>NUCLEOTIDE SEQUENCE</scope>
    <source>
        <strain evidence="1">Oxic1_4</strain>
    </source>
</reference>
<accession>A0A0F7L5Q8</accession>